<dbReference type="InterPro" id="IPR050715">
    <property type="entry name" value="LRR-SigEffector_domain"/>
</dbReference>
<organism evidence="4 5">
    <name type="scientific">Vairimorpha apis BRL 01</name>
    <dbReference type="NCBI Taxonomy" id="1037528"/>
    <lineage>
        <taxon>Eukaryota</taxon>
        <taxon>Fungi</taxon>
        <taxon>Fungi incertae sedis</taxon>
        <taxon>Microsporidia</taxon>
        <taxon>Nosematidae</taxon>
        <taxon>Vairimorpha</taxon>
    </lineage>
</organism>
<evidence type="ECO:0000259" key="3">
    <source>
        <dbReference type="Pfam" id="PF23598"/>
    </source>
</evidence>
<dbReference type="SMART" id="SM00369">
    <property type="entry name" value="LRR_TYP"/>
    <property type="match status" value="2"/>
</dbReference>
<sequence length="389" mass="45766">MYFIIISLCLCSNKLNLLQNEMTVEGYDECGTGNNDYNSSNLIIRTNNIQEWTNCEIDAMKKINICAYDYNFNYIPDQISRFKNVNSIIVSSDQFVKFSDEVGKLSNLRSLQIGSYTIDEIDKSIKNLKNLKELCISNDKNLKYFEDEIKGYNTIKPQNEIQQIIFKEGEFEKLEELSIKIRFQTINYVKIKNSDRFKAHPVFHYLKNIPDEICNLKKLEKIKIVDQEIQIIPKDIGNLTNLKFLDLSNNNILCLPNSIGNLTVLKELFLKNHNFQHINENISNLKNLKILDLQRTHSISSYNQVDKYFSLNFSKLKNLKYLNLNRLNLERIHKTILDLQNNDIEIFLRENNLSEDDEGEYVGKKTLKKNLMRKFIFKLLIKFILFNHL</sequence>
<accession>T0MH29</accession>
<dbReference type="Pfam" id="PF23598">
    <property type="entry name" value="LRR_14"/>
    <property type="match status" value="1"/>
</dbReference>
<dbReference type="InterPro" id="IPR055414">
    <property type="entry name" value="LRR_R13L4/SHOC2-like"/>
</dbReference>
<feature type="domain" description="Disease resistance R13L4/SHOC-2-like LRR" evidence="3">
    <location>
        <begin position="206"/>
        <end position="325"/>
    </location>
</feature>
<dbReference type="PANTHER" id="PTHR45752:SF187">
    <property type="entry name" value="LEUCINE-RICH REPEAT AND IQ DOMAIN-CONTAINING PROTEIN 4"/>
    <property type="match status" value="1"/>
</dbReference>
<keyword evidence="2" id="KW-0677">Repeat</keyword>
<keyword evidence="5" id="KW-1185">Reference proteome</keyword>
<dbReference type="InterPro" id="IPR001611">
    <property type="entry name" value="Leu-rich_rpt"/>
</dbReference>
<dbReference type="Gene3D" id="3.80.10.10">
    <property type="entry name" value="Ribonuclease Inhibitor"/>
    <property type="match status" value="2"/>
</dbReference>
<proteinExistence type="predicted"/>
<evidence type="ECO:0000313" key="5">
    <source>
        <dbReference type="Proteomes" id="UP000053780"/>
    </source>
</evidence>
<dbReference type="VEuPathDB" id="MicrosporidiaDB:NAPIS_ORF02077"/>
<dbReference type="PROSITE" id="PS51450">
    <property type="entry name" value="LRR"/>
    <property type="match status" value="1"/>
</dbReference>
<dbReference type="PANTHER" id="PTHR45752">
    <property type="entry name" value="LEUCINE-RICH REPEAT-CONTAINING"/>
    <property type="match status" value="1"/>
</dbReference>
<reference evidence="4 5" key="1">
    <citation type="journal article" date="2013" name="BMC Genomics">
        <title>Genome sequencing and comparative genomics of honey bee microsporidia, Nosema apis reveal novel insights into host-parasite interactions.</title>
        <authorList>
            <person name="Chen Yp."/>
            <person name="Pettis J.S."/>
            <person name="Zhao Y."/>
            <person name="Liu X."/>
            <person name="Tallon L.J."/>
            <person name="Sadzewicz L.D."/>
            <person name="Li R."/>
            <person name="Zheng H."/>
            <person name="Huang S."/>
            <person name="Zhang X."/>
            <person name="Hamilton M.C."/>
            <person name="Pernal S.F."/>
            <person name="Melathopoulos A.P."/>
            <person name="Yan X."/>
            <person name="Evans J.D."/>
        </authorList>
    </citation>
    <scope>NUCLEOTIDE SEQUENCE [LARGE SCALE GENOMIC DNA]</scope>
    <source>
        <strain evidence="4 5">BRL 01</strain>
    </source>
</reference>
<dbReference type="HOGENOM" id="CLU_731769_0_0_1"/>
<evidence type="ECO:0000313" key="4">
    <source>
        <dbReference type="EMBL" id="EQB60360.1"/>
    </source>
</evidence>
<dbReference type="InterPro" id="IPR003591">
    <property type="entry name" value="Leu-rich_rpt_typical-subtyp"/>
</dbReference>
<evidence type="ECO:0000256" key="2">
    <source>
        <dbReference type="ARBA" id="ARBA00022737"/>
    </source>
</evidence>
<keyword evidence="1" id="KW-0433">Leucine-rich repeat</keyword>
<protein>
    <submittedName>
        <fullName evidence="4">Cytoplasmic membrane protein</fullName>
    </submittedName>
</protein>
<gene>
    <name evidence="4" type="ORF">NAPIS_ORF02077</name>
</gene>
<dbReference type="OrthoDB" id="1517790at2759"/>
<dbReference type="EMBL" id="KE647299">
    <property type="protein sequence ID" value="EQB60360.1"/>
    <property type="molecule type" value="Genomic_DNA"/>
</dbReference>
<dbReference type="InterPro" id="IPR032675">
    <property type="entry name" value="LRR_dom_sf"/>
</dbReference>
<name>T0MH29_9MICR</name>
<dbReference type="SUPFAM" id="SSF52058">
    <property type="entry name" value="L domain-like"/>
    <property type="match status" value="1"/>
</dbReference>
<dbReference type="AlphaFoldDB" id="T0MH29"/>
<dbReference type="Proteomes" id="UP000053780">
    <property type="component" value="Unassembled WGS sequence"/>
</dbReference>
<evidence type="ECO:0000256" key="1">
    <source>
        <dbReference type="ARBA" id="ARBA00022614"/>
    </source>
</evidence>